<keyword evidence="5 7" id="KW-1133">Transmembrane helix</keyword>
<dbReference type="Pfam" id="PF01311">
    <property type="entry name" value="Bac_export_1"/>
    <property type="match status" value="1"/>
</dbReference>
<dbReference type="EMBL" id="CP020612">
    <property type="protein sequence ID" value="ARJ70454.1"/>
    <property type="molecule type" value="Genomic_DNA"/>
</dbReference>
<keyword evidence="4 7" id="KW-0812">Transmembrane</keyword>
<evidence type="ECO:0000256" key="6">
    <source>
        <dbReference type="ARBA" id="ARBA00023136"/>
    </source>
</evidence>
<dbReference type="PRINTS" id="PR00953">
    <property type="entry name" value="TYPE3IMRPROT"/>
</dbReference>
<feature type="transmembrane region" description="Helical" evidence="7">
    <location>
        <begin position="94"/>
        <end position="112"/>
    </location>
</feature>
<dbReference type="AlphaFoldDB" id="A0A1W6CZZ5"/>
<dbReference type="PANTHER" id="PTHR30065">
    <property type="entry name" value="FLAGELLAR BIOSYNTHETIC PROTEIN FLIR"/>
    <property type="match status" value="1"/>
</dbReference>
<dbReference type="STRING" id="1945662.B0A89_13215"/>
<proteinExistence type="inferred from homology"/>
<comment type="subcellular location">
    <subcellularLocation>
        <location evidence="1">Cell membrane</location>
        <topology evidence="1">Multi-pass membrane protein</topology>
    </subcellularLocation>
</comment>
<evidence type="ECO:0008006" key="10">
    <source>
        <dbReference type="Google" id="ProtNLM"/>
    </source>
</evidence>
<protein>
    <recommendedName>
        <fullName evidence="10">EscT/YscT/HrcT family type III secretion system export apparatus protein</fullName>
    </recommendedName>
</protein>
<gene>
    <name evidence="8" type="ORF">B0A89_13215</name>
</gene>
<dbReference type="KEGG" id="pcon:B0A89_13215"/>
<dbReference type="GO" id="GO:0006605">
    <property type="term" value="P:protein targeting"/>
    <property type="evidence" value="ECO:0007669"/>
    <property type="project" value="InterPro"/>
</dbReference>
<feature type="transmembrane region" description="Helical" evidence="7">
    <location>
        <begin position="182"/>
        <end position="206"/>
    </location>
</feature>
<dbReference type="PANTHER" id="PTHR30065:SF1">
    <property type="entry name" value="SURFACE PRESENTATION OF ANTIGENS PROTEIN SPAR"/>
    <property type="match status" value="1"/>
</dbReference>
<feature type="transmembrane region" description="Helical" evidence="7">
    <location>
        <begin position="62"/>
        <end position="82"/>
    </location>
</feature>
<keyword evidence="6 7" id="KW-0472">Membrane</keyword>
<dbReference type="OrthoDB" id="9807748at2"/>
<dbReference type="Proteomes" id="UP000193017">
    <property type="component" value="Chromosome"/>
</dbReference>
<feature type="transmembrane region" description="Helical" evidence="7">
    <location>
        <begin position="132"/>
        <end position="149"/>
    </location>
</feature>
<reference evidence="8 9" key="1">
    <citation type="submission" date="2017-03" db="EMBL/GenBank/DDBJ databases">
        <title>Genome sequence of Paracoccus contaminans isolated from a water microcosm.</title>
        <authorList>
            <person name="Aurass P."/>
            <person name="Karste S."/>
            <person name="Trost E."/>
            <person name="Glaeser S.P."/>
            <person name="Kaempfer P."/>
            <person name="Flieger A."/>
        </authorList>
    </citation>
    <scope>NUCLEOTIDE SEQUENCE [LARGE SCALE GENOMIC DNA]</scope>
    <source>
        <strain evidence="9">RKI 16-01929T\LMG 29738T\CCM 8701T\CIP 111112T</strain>
    </source>
</reference>
<evidence type="ECO:0000256" key="7">
    <source>
        <dbReference type="SAM" id="Phobius"/>
    </source>
</evidence>
<dbReference type="GO" id="GO:0005886">
    <property type="term" value="C:plasma membrane"/>
    <property type="evidence" value="ECO:0007669"/>
    <property type="project" value="UniProtKB-SubCell"/>
</dbReference>
<name>A0A1W6CZZ5_9RHOB</name>
<evidence type="ECO:0000256" key="5">
    <source>
        <dbReference type="ARBA" id="ARBA00022989"/>
    </source>
</evidence>
<accession>A0A1W6CZZ5</accession>
<comment type="similarity">
    <text evidence="2">Belongs to the FliR/MopE/SpaR family.</text>
</comment>
<evidence type="ECO:0000256" key="2">
    <source>
        <dbReference type="ARBA" id="ARBA00009772"/>
    </source>
</evidence>
<evidence type="ECO:0000313" key="9">
    <source>
        <dbReference type="Proteomes" id="UP000193017"/>
    </source>
</evidence>
<feature type="transmembrane region" description="Helical" evidence="7">
    <location>
        <begin position="241"/>
        <end position="262"/>
    </location>
</feature>
<feature type="transmembrane region" description="Helical" evidence="7">
    <location>
        <begin position="283"/>
        <end position="302"/>
    </location>
</feature>
<evidence type="ECO:0000313" key="8">
    <source>
        <dbReference type="EMBL" id="ARJ70454.1"/>
    </source>
</evidence>
<keyword evidence="9" id="KW-1185">Reference proteome</keyword>
<dbReference type="InterPro" id="IPR002010">
    <property type="entry name" value="T3SS_IM_R"/>
</dbReference>
<organism evidence="8 9">
    <name type="scientific">Paracoccus contaminans</name>
    <dbReference type="NCBI Taxonomy" id="1945662"/>
    <lineage>
        <taxon>Bacteria</taxon>
        <taxon>Pseudomonadati</taxon>
        <taxon>Pseudomonadota</taxon>
        <taxon>Alphaproteobacteria</taxon>
        <taxon>Rhodobacterales</taxon>
        <taxon>Paracoccaceae</taxon>
        <taxon>Paracoccus</taxon>
    </lineage>
</organism>
<evidence type="ECO:0000256" key="1">
    <source>
        <dbReference type="ARBA" id="ARBA00004651"/>
    </source>
</evidence>
<keyword evidence="3" id="KW-1003">Cell membrane</keyword>
<evidence type="ECO:0000256" key="4">
    <source>
        <dbReference type="ARBA" id="ARBA00022692"/>
    </source>
</evidence>
<evidence type="ECO:0000256" key="3">
    <source>
        <dbReference type="ARBA" id="ARBA00022475"/>
    </source>
</evidence>
<sequence>MRSSWSRWARSSCWPALVFQRSSSVSPMSFSAASPGSSIMAGGALQTMMSMGFDPDGIRSLVTLLPVTAARPLGYVLLIPLFGRFHLNTGYLRGALLVALILPVMPAAIAAADADPALLSAARVPGLMATEFLVGAILGLLAGLPLWAAQAAGDFMDIQRGAQMAQILDPGSAEQQSVTGTLLLLVCVLVLAAKGLLVTALFGPVLDSYAVMPLFSPLPRIEPAQGALALRLLDTLTRTGLILALPVLVPLLLVEMAVAVATKYMPQLNAMFLSMAIKQAVQGLLMIVYAVVLAGYAIGMGASEDLRPQALDAFLSGAARP</sequence>